<accession>A0AAD6WQS8</accession>
<evidence type="ECO:0000313" key="2">
    <source>
        <dbReference type="Proteomes" id="UP001218188"/>
    </source>
</evidence>
<organism evidence="1 2">
    <name type="scientific">Mycena alexandri</name>
    <dbReference type="NCBI Taxonomy" id="1745969"/>
    <lineage>
        <taxon>Eukaryota</taxon>
        <taxon>Fungi</taxon>
        <taxon>Dikarya</taxon>
        <taxon>Basidiomycota</taxon>
        <taxon>Agaricomycotina</taxon>
        <taxon>Agaricomycetes</taxon>
        <taxon>Agaricomycetidae</taxon>
        <taxon>Agaricales</taxon>
        <taxon>Marasmiineae</taxon>
        <taxon>Mycenaceae</taxon>
        <taxon>Mycena</taxon>
    </lineage>
</organism>
<dbReference type="Proteomes" id="UP001218188">
    <property type="component" value="Unassembled WGS sequence"/>
</dbReference>
<dbReference type="EMBL" id="JARJCM010000224">
    <property type="protein sequence ID" value="KAJ7021742.1"/>
    <property type="molecule type" value="Genomic_DNA"/>
</dbReference>
<gene>
    <name evidence="1" type="ORF">C8F04DRAFT_1402752</name>
</gene>
<dbReference type="AlphaFoldDB" id="A0AAD6WQS8"/>
<evidence type="ECO:0000313" key="1">
    <source>
        <dbReference type="EMBL" id="KAJ7021742.1"/>
    </source>
</evidence>
<comment type="caution">
    <text evidence="1">The sequence shown here is derived from an EMBL/GenBank/DDBJ whole genome shotgun (WGS) entry which is preliminary data.</text>
</comment>
<reference evidence="1" key="1">
    <citation type="submission" date="2023-03" db="EMBL/GenBank/DDBJ databases">
        <title>Massive genome expansion in bonnet fungi (Mycena s.s.) driven by repeated elements and novel gene families across ecological guilds.</title>
        <authorList>
            <consortium name="Lawrence Berkeley National Laboratory"/>
            <person name="Harder C.B."/>
            <person name="Miyauchi S."/>
            <person name="Viragh M."/>
            <person name="Kuo A."/>
            <person name="Thoen E."/>
            <person name="Andreopoulos B."/>
            <person name="Lu D."/>
            <person name="Skrede I."/>
            <person name="Drula E."/>
            <person name="Henrissat B."/>
            <person name="Morin E."/>
            <person name="Kohler A."/>
            <person name="Barry K."/>
            <person name="LaButti K."/>
            <person name="Morin E."/>
            <person name="Salamov A."/>
            <person name="Lipzen A."/>
            <person name="Mereny Z."/>
            <person name="Hegedus B."/>
            <person name="Baldrian P."/>
            <person name="Stursova M."/>
            <person name="Weitz H."/>
            <person name="Taylor A."/>
            <person name="Grigoriev I.V."/>
            <person name="Nagy L.G."/>
            <person name="Martin F."/>
            <person name="Kauserud H."/>
        </authorList>
    </citation>
    <scope>NUCLEOTIDE SEQUENCE</scope>
    <source>
        <strain evidence="1">CBHHK200</strain>
    </source>
</reference>
<name>A0AAD6WQS8_9AGAR</name>
<proteinExistence type="predicted"/>
<sequence length="253" mass="27847">MRRRQDAPDDNPCPTLPMPLVSAARIRSSAASALGPRQQFGHPGTLPHIPPVDPPMLPTPDAPAILRLAHSRLQASAATNRTRSRFTQGHDIPVRIYQPSFHPLSLLPCPISSTSTPTRPASPALTRLNSARIFKIDLGSHRARVVPKQTTGAPRIIRLEYAIPRFLSAVVDERHGAIRAEYHHYYSPTKTLRRTSARPDLHAAATSRTQLVHVNVEDACACPSVRKQEAWFAAVAGVGAKFEEARSGRRERE</sequence>
<protein>
    <submittedName>
        <fullName evidence="1">Uncharacterized protein</fullName>
    </submittedName>
</protein>
<keyword evidence="2" id="KW-1185">Reference proteome</keyword>